<comment type="activity regulation">
    <text evidence="7">Uridylyltransferase (UTase) activity is inhibited by glutamine, while glutamine activates uridylyl-removing (UR) activity.</text>
</comment>
<evidence type="ECO:0000313" key="10">
    <source>
        <dbReference type="EMBL" id="PRY92974.1"/>
    </source>
</evidence>
<gene>
    <name evidence="7" type="primary">glnD</name>
    <name evidence="10" type="ORF">BCF33_1838</name>
</gene>
<evidence type="ECO:0000256" key="3">
    <source>
        <dbReference type="ARBA" id="ARBA00022737"/>
    </source>
</evidence>
<dbReference type="SUPFAM" id="SSF81593">
    <property type="entry name" value="Nucleotidyltransferase substrate binding subunit/domain"/>
    <property type="match status" value="1"/>
</dbReference>
<dbReference type="CDD" id="cd04899">
    <property type="entry name" value="ACT_ACR-UUR-like_2"/>
    <property type="match status" value="1"/>
</dbReference>
<dbReference type="PROSITE" id="PS51831">
    <property type="entry name" value="HD"/>
    <property type="match status" value="1"/>
</dbReference>
<dbReference type="SUPFAM" id="SSF81891">
    <property type="entry name" value="Poly A polymerase C-terminal region-like"/>
    <property type="match status" value="1"/>
</dbReference>
<dbReference type="AlphaFoldDB" id="A0A2T0X294"/>
<evidence type="ECO:0000259" key="8">
    <source>
        <dbReference type="PROSITE" id="PS51671"/>
    </source>
</evidence>
<dbReference type="PANTHER" id="PTHR47320:SF1">
    <property type="entry name" value="BIFUNCTIONAL URIDYLYLTRANSFERASE_URIDYLYL-REMOVING ENZYME"/>
    <property type="match status" value="1"/>
</dbReference>
<dbReference type="EC" id="3.1.4.-" evidence="7"/>
<comment type="function">
    <text evidence="7">Modifies, by uridylylation and deuridylylation, the PII regulatory proteins (GlnB and homologs), in response to the nitrogen status of the cell that GlnD senses through the glutamine level. Under low glutamine levels, catalyzes the conversion of the PII proteins and UTP to PII-UMP and PPi, while under higher glutamine levels, GlnD hydrolyzes PII-UMP to PII and UMP (deuridylylation). Thus, controls uridylylation state and activity of the PII proteins, and plays an important role in the regulation of nitrogen metabolism.</text>
</comment>
<feature type="region of interest" description="Uridylyltransferase" evidence="7">
    <location>
        <begin position="1"/>
        <end position="304"/>
    </location>
</feature>
<dbReference type="GO" id="GO:0008081">
    <property type="term" value="F:phosphoric diester hydrolase activity"/>
    <property type="evidence" value="ECO:0007669"/>
    <property type="project" value="UniProtKB-UniRule"/>
</dbReference>
<comment type="catalytic activity">
    <reaction evidence="7">
        <text>[protein-PII]-L-tyrosine + UTP = [protein-PII]-uridylyl-L-tyrosine + diphosphate</text>
        <dbReference type="Rhea" id="RHEA:13673"/>
        <dbReference type="Rhea" id="RHEA-COMP:12147"/>
        <dbReference type="Rhea" id="RHEA-COMP:12148"/>
        <dbReference type="ChEBI" id="CHEBI:33019"/>
        <dbReference type="ChEBI" id="CHEBI:46398"/>
        <dbReference type="ChEBI" id="CHEBI:46858"/>
        <dbReference type="ChEBI" id="CHEBI:90602"/>
        <dbReference type="EC" id="2.7.7.59"/>
    </reaction>
</comment>
<dbReference type="Pfam" id="PF24931">
    <property type="entry name" value="ACT_ACR9_3rd"/>
    <property type="match status" value="1"/>
</dbReference>
<evidence type="ECO:0000313" key="11">
    <source>
        <dbReference type="Proteomes" id="UP000238801"/>
    </source>
</evidence>
<keyword evidence="11" id="KW-1185">Reference proteome</keyword>
<dbReference type="PROSITE" id="PS51671">
    <property type="entry name" value="ACT"/>
    <property type="match status" value="2"/>
</dbReference>
<dbReference type="Gene3D" id="3.30.460.10">
    <property type="entry name" value="Beta Polymerase, domain 2"/>
    <property type="match status" value="1"/>
</dbReference>
<keyword evidence="5 7" id="KW-0460">Magnesium</keyword>
<dbReference type="InterPro" id="IPR013546">
    <property type="entry name" value="PII_UdlTrfase/GS_AdlTrfase"/>
</dbReference>
<keyword evidence="1 7" id="KW-0808">Transferase</keyword>
<dbReference type="PANTHER" id="PTHR47320">
    <property type="entry name" value="BIFUNCTIONAL URIDYLYLTRANSFERASE/URIDYLYL-REMOVING ENZYME"/>
    <property type="match status" value="1"/>
</dbReference>
<evidence type="ECO:0000259" key="9">
    <source>
        <dbReference type="PROSITE" id="PS51831"/>
    </source>
</evidence>
<evidence type="ECO:0000256" key="6">
    <source>
        <dbReference type="ARBA" id="ARBA00023268"/>
    </source>
</evidence>
<dbReference type="Pfam" id="PF01966">
    <property type="entry name" value="HD"/>
    <property type="match status" value="1"/>
</dbReference>
<evidence type="ECO:0000256" key="5">
    <source>
        <dbReference type="ARBA" id="ARBA00022842"/>
    </source>
</evidence>
<dbReference type="GO" id="GO:0008773">
    <property type="term" value="F:[protein-PII] uridylyltransferase activity"/>
    <property type="evidence" value="ECO:0007669"/>
    <property type="project" value="UniProtKB-UniRule"/>
</dbReference>
<feature type="domain" description="ACT" evidence="8">
    <location>
        <begin position="767"/>
        <end position="845"/>
    </location>
</feature>
<dbReference type="NCBIfam" id="NF003467">
    <property type="entry name" value="PRK05092.1"/>
    <property type="match status" value="1"/>
</dbReference>
<dbReference type="InterPro" id="IPR006674">
    <property type="entry name" value="HD_domain"/>
</dbReference>
<dbReference type="Pfam" id="PF01909">
    <property type="entry name" value="NTP_transf_2"/>
    <property type="match status" value="1"/>
</dbReference>
<dbReference type="SUPFAM" id="SSF55021">
    <property type="entry name" value="ACT-like"/>
    <property type="match status" value="2"/>
</dbReference>
<dbReference type="SMART" id="SM00471">
    <property type="entry name" value="HDc"/>
    <property type="match status" value="1"/>
</dbReference>
<dbReference type="CDD" id="cd00077">
    <property type="entry name" value="HDc"/>
    <property type="match status" value="1"/>
</dbReference>
<comment type="domain">
    <text evidence="7">Has four distinct domains: an N-terminal nucleotidyltransferase (NT) domain responsible for UTase activity, a central HD domain that encodes UR activity, and two C-terminal ACT domains that seem to have a role in glutamine sensing.</text>
</comment>
<dbReference type="InterPro" id="IPR043519">
    <property type="entry name" value="NT_sf"/>
</dbReference>
<name>A0A2T0X294_9RHOB</name>
<dbReference type="PIRSF" id="PIRSF006288">
    <property type="entry name" value="PII_uridyltransf"/>
    <property type="match status" value="1"/>
</dbReference>
<evidence type="ECO:0000256" key="2">
    <source>
        <dbReference type="ARBA" id="ARBA00022695"/>
    </source>
</evidence>
<dbReference type="EMBL" id="PVTT01000002">
    <property type="protein sequence ID" value="PRY92974.1"/>
    <property type="molecule type" value="Genomic_DNA"/>
</dbReference>
<comment type="caution">
    <text evidence="10">The sequence shown here is derived from an EMBL/GenBank/DDBJ whole genome shotgun (WGS) entry which is preliminary data.</text>
</comment>
<dbReference type="InterPro" id="IPR010043">
    <property type="entry name" value="UTase/UR"/>
</dbReference>
<evidence type="ECO:0000256" key="7">
    <source>
        <dbReference type="HAMAP-Rule" id="MF_00277"/>
    </source>
</evidence>
<dbReference type="InterPro" id="IPR003607">
    <property type="entry name" value="HD/PDEase_dom"/>
</dbReference>
<feature type="domain" description="HD" evidence="9">
    <location>
        <begin position="420"/>
        <end position="542"/>
    </location>
</feature>
<dbReference type="EC" id="2.7.7.59" evidence="7"/>
<sequence length="845" mass="94194">MIEGQAALTDVVVRAAFAHALALHPNGVPSEGERLTILAVGGYGRGEMAPFSDVDLLFLVPWKVTGWQERVIETVLYLLWDLKLKVGHATRTVADCLRLGREDFTIRTSLLEQRAVAGDAALADELGLRLRRDLFSGSEKAFVDAKLAERALRLERQGNQRYRVEPNVKEGKGGLRDLQSLYWMAKYVHDAPDGDALVARGAFRPSEQLLFERAHAFLWAVRCHMHLAAGRAAETLTFDLQIEVAERMGYEDRPGRRGVERLMQDFFRHATDVGELTRIVLQALEAEEFKSEPLLQRLLPRRRRVRAPFGVRYGRLSVADPAAYLSEPLNILRLFEEALRTGLLIDADALRLTKDNLALVAGLREDRAAQRVFLDTILKHGNPERALRRMNEIGVLAAFLPEFEHVACLMQYNMYHSYTVDEHTIQAVATLAMIEKGEMLEELPVASGILEAGVERRALYLATLLHDIGKGREEDHSVLGARIARSACQRLGLSRGEVETVEWLVRHHLLMSDVAQKRDLSEARTIAAFAKQVGTRGRLDLLTVLTVCDIRAVGPDTWNNWKAQLLRRLHREAAAVLDGRPPAARAPREAEAKRALREALADWPAAALRAETARHYGPYWLSLPVAAHVGFARMLRDLAPDGMRMELRADADRDATRIAFAMADHPGLFSRLAGALALAGAEVVDATTFTSKDGFATAVFWLQDGNGAAYDEARLPRLRQAIGRCLKGDVVTRDALAPKDQIRKRERGFRVPTVIAFDNEASDLYTLVEVDTRDRPGLLHDLTRTLADAGLTIASAVVATYGEQAVDTFYVKDLFGLKLHDERRRKSLEKHLREAIATGAARARS</sequence>
<dbReference type="InterPro" id="IPR002934">
    <property type="entry name" value="Polymerase_NTP_transf_dom"/>
</dbReference>
<dbReference type="Proteomes" id="UP000238801">
    <property type="component" value="Unassembled WGS sequence"/>
</dbReference>
<feature type="domain" description="ACT" evidence="8">
    <location>
        <begin position="657"/>
        <end position="733"/>
    </location>
</feature>
<dbReference type="CDD" id="cd05401">
    <property type="entry name" value="NT_GlnE_GlnD_like"/>
    <property type="match status" value="1"/>
</dbReference>
<comment type="caution">
    <text evidence="7">Lacks conserved residue(s) required for the propagation of feature annotation.</text>
</comment>
<organism evidence="10 11">
    <name type="scientific">Hasllibacter halocynthiae</name>
    <dbReference type="NCBI Taxonomy" id="595589"/>
    <lineage>
        <taxon>Bacteria</taxon>
        <taxon>Pseudomonadati</taxon>
        <taxon>Pseudomonadota</taxon>
        <taxon>Alphaproteobacteria</taxon>
        <taxon>Rhodobacterales</taxon>
        <taxon>Roseobacteraceae</taxon>
        <taxon>Hasllibacter</taxon>
    </lineage>
</organism>
<comment type="cofactor">
    <cofactor evidence="7">
        <name>Mg(2+)</name>
        <dbReference type="ChEBI" id="CHEBI:18420"/>
    </cofactor>
</comment>
<protein>
    <recommendedName>
        <fullName evidence="7">Bifunctional uridylyltransferase/uridylyl-removing enzyme</fullName>
        <shortName evidence="7">UTase/UR</shortName>
    </recommendedName>
    <alternativeName>
        <fullName evidence="7">Bifunctional [protein-PII] modification enzyme</fullName>
    </alternativeName>
    <alternativeName>
        <fullName evidence="7">Bifunctional nitrogen sensor protein</fullName>
    </alternativeName>
    <domain>
        <recommendedName>
            <fullName evidence="7">[Protein-PII] uridylyltransferase</fullName>
            <shortName evidence="7">PII uridylyltransferase</shortName>
            <shortName evidence="7">UTase</shortName>
            <ecNumber evidence="7">2.7.7.59</ecNumber>
        </recommendedName>
    </domain>
    <domain>
        <recommendedName>
            <fullName evidence="7">[Protein-PII]-UMP uridylyl-removing enzyme</fullName>
            <shortName evidence="7">UR</shortName>
            <ecNumber evidence="7">3.1.4.-</ecNumber>
        </recommendedName>
    </domain>
</protein>
<dbReference type="InterPro" id="IPR045865">
    <property type="entry name" value="ACT-like_dom_sf"/>
</dbReference>
<comment type="similarity">
    <text evidence="7">Belongs to the GlnD family.</text>
</comment>
<reference evidence="10 11" key="1">
    <citation type="submission" date="2018-03" db="EMBL/GenBank/DDBJ databases">
        <title>Genomic Encyclopedia of Archaeal and Bacterial Type Strains, Phase II (KMG-II): from individual species to whole genera.</title>
        <authorList>
            <person name="Goeker M."/>
        </authorList>
    </citation>
    <scope>NUCLEOTIDE SEQUENCE [LARGE SCALE GENOMIC DNA]</scope>
    <source>
        <strain evidence="10 11">DSM 29318</strain>
    </source>
</reference>
<keyword evidence="3" id="KW-0677">Repeat</keyword>
<dbReference type="CDD" id="cd04900">
    <property type="entry name" value="ACT_UUR-like_1"/>
    <property type="match status" value="1"/>
</dbReference>
<proteinExistence type="inferred from homology"/>
<dbReference type="Gene3D" id="1.10.3090.10">
    <property type="entry name" value="cca-adding enzyme, domain 2"/>
    <property type="match status" value="1"/>
</dbReference>
<keyword evidence="2 7" id="KW-0548">Nucleotidyltransferase</keyword>
<dbReference type="HAMAP" id="MF_00277">
    <property type="entry name" value="PII_uridylyl_transf"/>
    <property type="match status" value="1"/>
</dbReference>
<dbReference type="SUPFAM" id="SSF81301">
    <property type="entry name" value="Nucleotidyltransferase"/>
    <property type="match status" value="1"/>
</dbReference>
<dbReference type="GO" id="GO:0006808">
    <property type="term" value="P:regulation of nitrogen utilization"/>
    <property type="evidence" value="ECO:0007669"/>
    <property type="project" value="UniProtKB-UniRule"/>
</dbReference>
<evidence type="ECO:0000256" key="1">
    <source>
        <dbReference type="ARBA" id="ARBA00022679"/>
    </source>
</evidence>
<keyword evidence="6 7" id="KW-0511">Multifunctional enzyme</keyword>
<keyword evidence="4 7" id="KW-0378">Hydrolase</keyword>
<accession>A0A2T0X294</accession>
<dbReference type="InterPro" id="IPR002912">
    <property type="entry name" value="ACT_dom"/>
</dbReference>
<comment type="catalytic activity">
    <reaction evidence="7">
        <text>[protein-PII]-uridylyl-L-tyrosine + H2O = [protein-PII]-L-tyrosine + UMP + H(+)</text>
        <dbReference type="Rhea" id="RHEA:48600"/>
        <dbReference type="Rhea" id="RHEA-COMP:12147"/>
        <dbReference type="Rhea" id="RHEA-COMP:12148"/>
        <dbReference type="ChEBI" id="CHEBI:15377"/>
        <dbReference type="ChEBI" id="CHEBI:15378"/>
        <dbReference type="ChEBI" id="CHEBI:46858"/>
        <dbReference type="ChEBI" id="CHEBI:57865"/>
        <dbReference type="ChEBI" id="CHEBI:90602"/>
    </reaction>
</comment>
<dbReference type="NCBIfam" id="TIGR01693">
    <property type="entry name" value="UTase_glnD"/>
    <property type="match status" value="1"/>
</dbReference>
<evidence type="ECO:0000256" key="4">
    <source>
        <dbReference type="ARBA" id="ARBA00022801"/>
    </source>
</evidence>
<dbReference type="Pfam" id="PF08335">
    <property type="entry name" value="GlnD_UR_UTase"/>
    <property type="match status" value="1"/>
</dbReference>